<dbReference type="OrthoDB" id="9803580at2"/>
<keyword evidence="16" id="KW-1185">Reference proteome</keyword>
<dbReference type="AlphaFoldDB" id="A0A7L5AH88"/>
<keyword evidence="4 12" id="KW-0028">Amino-acid biosynthesis</keyword>
<dbReference type="GO" id="GO:0009086">
    <property type="term" value="P:methionine biosynthetic process"/>
    <property type="evidence" value="ECO:0007669"/>
    <property type="project" value="UniProtKB-KW"/>
</dbReference>
<evidence type="ECO:0000256" key="1">
    <source>
        <dbReference type="ARBA" id="ARBA00004777"/>
    </source>
</evidence>
<dbReference type="InterPro" id="IPR046346">
    <property type="entry name" value="Aminoacid_DH-like_N_sf"/>
</dbReference>
<comment type="caution">
    <text evidence="12">Lacks conserved residue(s) required for the propagation of feature annotation.</text>
</comment>
<dbReference type="EC" id="3.5.4.9" evidence="12"/>
<evidence type="ECO:0000256" key="12">
    <source>
        <dbReference type="HAMAP-Rule" id="MF_01576"/>
    </source>
</evidence>
<dbReference type="Pfam" id="PF00763">
    <property type="entry name" value="THF_DHG_CYH"/>
    <property type="match status" value="1"/>
</dbReference>
<dbReference type="Pfam" id="PF02882">
    <property type="entry name" value="THF_DHG_CYH_C"/>
    <property type="match status" value="1"/>
</dbReference>
<evidence type="ECO:0000256" key="9">
    <source>
        <dbReference type="ARBA" id="ARBA00023102"/>
    </source>
</evidence>
<dbReference type="Gene3D" id="3.40.50.720">
    <property type="entry name" value="NAD(P)-binding Rossmann-like Domain"/>
    <property type="match status" value="1"/>
</dbReference>
<dbReference type="Gene3D" id="3.40.50.10860">
    <property type="entry name" value="Leucine Dehydrogenase, chain A, domain 1"/>
    <property type="match status" value="1"/>
</dbReference>
<name>A0A7L5AH88_9MICO</name>
<dbReference type="PANTHER" id="PTHR48099:SF5">
    <property type="entry name" value="C-1-TETRAHYDROFOLATE SYNTHASE, CYTOPLASMIC"/>
    <property type="match status" value="1"/>
</dbReference>
<evidence type="ECO:0000256" key="5">
    <source>
        <dbReference type="ARBA" id="ARBA00022755"/>
    </source>
</evidence>
<feature type="binding site" evidence="12">
    <location>
        <position position="237"/>
    </location>
    <ligand>
        <name>NADP(+)</name>
        <dbReference type="ChEBI" id="CHEBI:58349"/>
    </ligand>
</feature>
<evidence type="ECO:0000256" key="10">
    <source>
        <dbReference type="ARBA" id="ARBA00023167"/>
    </source>
</evidence>
<dbReference type="KEGG" id="mant:BHD05_05140"/>
<dbReference type="GO" id="GO:0005829">
    <property type="term" value="C:cytosol"/>
    <property type="evidence" value="ECO:0007669"/>
    <property type="project" value="TreeGrafter"/>
</dbReference>
<dbReference type="GO" id="GO:0035999">
    <property type="term" value="P:tetrahydrofolate interconversion"/>
    <property type="evidence" value="ECO:0007669"/>
    <property type="project" value="UniProtKB-UniRule"/>
</dbReference>
<dbReference type="GO" id="GO:0004477">
    <property type="term" value="F:methenyltetrahydrofolate cyclohydrolase activity"/>
    <property type="evidence" value="ECO:0007669"/>
    <property type="project" value="UniProtKB-UniRule"/>
</dbReference>
<dbReference type="FunFam" id="3.40.50.10860:FF:000005">
    <property type="entry name" value="C-1-tetrahydrofolate synthase, cytoplasmic, putative"/>
    <property type="match status" value="1"/>
</dbReference>
<comment type="function">
    <text evidence="12">Catalyzes the oxidation of 5,10-methylenetetrahydrofolate to 5,10-methenyltetrahydrofolate and then the hydrolysis of 5,10-methenyltetrahydrofolate to 10-formyltetrahydrofolate.</text>
</comment>
<keyword evidence="6 12" id="KW-0378">Hydrolase</keyword>
<evidence type="ECO:0000259" key="13">
    <source>
        <dbReference type="Pfam" id="PF00763"/>
    </source>
</evidence>
<accession>A0A7L5AH88</accession>
<dbReference type="UniPathway" id="UPA00193"/>
<evidence type="ECO:0000256" key="3">
    <source>
        <dbReference type="ARBA" id="ARBA00022563"/>
    </source>
</evidence>
<evidence type="ECO:0000313" key="16">
    <source>
        <dbReference type="Proteomes" id="UP000464507"/>
    </source>
</evidence>
<dbReference type="GO" id="GO:0000105">
    <property type="term" value="P:L-histidine biosynthetic process"/>
    <property type="evidence" value="ECO:0007669"/>
    <property type="project" value="UniProtKB-KW"/>
</dbReference>
<feature type="domain" description="Tetrahydrofolate dehydrogenase/cyclohydrolase catalytic" evidence="13">
    <location>
        <begin position="6"/>
        <end position="120"/>
    </location>
</feature>
<keyword evidence="8 12" id="KW-0560">Oxidoreductase</keyword>
<dbReference type="SUPFAM" id="SSF53223">
    <property type="entry name" value="Aminoacid dehydrogenase-like, N-terminal domain"/>
    <property type="match status" value="1"/>
</dbReference>
<dbReference type="RefSeq" id="WP_161885482.1">
    <property type="nucleotide sequence ID" value="NZ_CP017146.1"/>
</dbReference>
<feature type="domain" description="Tetrahydrofolate dehydrogenase/cyclohydrolase NAD(P)-binding" evidence="14">
    <location>
        <begin position="143"/>
        <end position="290"/>
    </location>
</feature>
<comment type="catalytic activity">
    <reaction evidence="12">
        <text>(6R)-5,10-methylene-5,6,7,8-tetrahydrofolate + NADP(+) = (6R)-5,10-methenyltetrahydrofolate + NADPH</text>
        <dbReference type="Rhea" id="RHEA:22812"/>
        <dbReference type="ChEBI" id="CHEBI:15636"/>
        <dbReference type="ChEBI" id="CHEBI:57455"/>
        <dbReference type="ChEBI" id="CHEBI:57783"/>
        <dbReference type="ChEBI" id="CHEBI:58349"/>
        <dbReference type="EC" id="1.5.1.5"/>
    </reaction>
</comment>
<dbReference type="CDD" id="cd01080">
    <property type="entry name" value="NAD_bind_m-THF_DH_Cyclohyd"/>
    <property type="match status" value="1"/>
</dbReference>
<organism evidence="15 16">
    <name type="scientific">Marisediminicola antarctica</name>
    <dbReference type="NCBI Taxonomy" id="674079"/>
    <lineage>
        <taxon>Bacteria</taxon>
        <taxon>Bacillati</taxon>
        <taxon>Actinomycetota</taxon>
        <taxon>Actinomycetes</taxon>
        <taxon>Micrococcales</taxon>
        <taxon>Microbacteriaceae</taxon>
        <taxon>Marisediminicola</taxon>
    </lineage>
</organism>
<evidence type="ECO:0000256" key="11">
    <source>
        <dbReference type="ARBA" id="ARBA00023268"/>
    </source>
</evidence>
<dbReference type="HAMAP" id="MF_01576">
    <property type="entry name" value="THF_DHG_CYH"/>
    <property type="match status" value="1"/>
</dbReference>
<evidence type="ECO:0000313" key="15">
    <source>
        <dbReference type="EMBL" id="QHO69125.1"/>
    </source>
</evidence>
<keyword evidence="7 12" id="KW-0521">NADP</keyword>
<reference evidence="15 16" key="1">
    <citation type="submission" date="2016-09" db="EMBL/GenBank/DDBJ databases">
        <title>Complete genome sequence of microbes from the polar regions.</title>
        <authorList>
            <person name="Liao L."/>
            <person name="Chen B."/>
        </authorList>
    </citation>
    <scope>NUCLEOTIDE SEQUENCE [LARGE SCALE GENOMIC DNA]</scope>
    <source>
        <strain evidence="15 16">ZS314</strain>
    </source>
</reference>
<dbReference type="SUPFAM" id="SSF51735">
    <property type="entry name" value="NAD(P)-binding Rossmann-fold domains"/>
    <property type="match status" value="1"/>
</dbReference>
<evidence type="ECO:0000256" key="2">
    <source>
        <dbReference type="ARBA" id="ARBA00011738"/>
    </source>
</evidence>
<dbReference type="Proteomes" id="UP000464507">
    <property type="component" value="Chromosome"/>
</dbReference>
<keyword evidence="11 12" id="KW-0511">Multifunctional enzyme</keyword>
<dbReference type="InterPro" id="IPR020631">
    <property type="entry name" value="THF_DH/CycHdrlase_NAD-bd_dom"/>
</dbReference>
<dbReference type="NCBIfam" id="NF010789">
    <property type="entry name" value="PRK14193.1"/>
    <property type="match status" value="1"/>
</dbReference>
<evidence type="ECO:0000256" key="8">
    <source>
        <dbReference type="ARBA" id="ARBA00023002"/>
    </source>
</evidence>
<dbReference type="EC" id="1.5.1.5" evidence="12"/>
<dbReference type="InterPro" id="IPR020630">
    <property type="entry name" value="THF_DH/CycHdrlase_cat_dom"/>
</dbReference>
<keyword evidence="9 12" id="KW-0368">Histidine biosynthesis</keyword>
<dbReference type="PANTHER" id="PTHR48099">
    <property type="entry name" value="C-1-TETRAHYDROFOLATE SYNTHASE, CYTOPLASMIC-RELATED"/>
    <property type="match status" value="1"/>
</dbReference>
<gene>
    <name evidence="12" type="primary">folD</name>
    <name evidence="15" type="ORF">BHD05_05140</name>
</gene>
<keyword evidence="10 12" id="KW-0486">Methionine biosynthesis</keyword>
<dbReference type="InterPro" id="IPR000672">
    <property type="entry name" value="THF_DH/CycHdrlase"/>
</dbReference>
<dbReference type="GO" id="GO:0006164">
    <property type="term" value="P:purine nucleotide biosynthetic process"/>
    <property type="evidence" value="ECO:0007669"/>
    <property type="project" value="UniProtKB-KW"/>
</dbReference>
<dbReference type="GO" id="GO:0004488">
    <property type="term" value="F:methylenetetrahydrofolate dehydrogenase (NADP+) activity"/>
    <property type="evidence" value="ECO:0007669"/>
    <property type="project" value="UniProtKB-UniRule"/>
</dbReference>
<keyword evidence="3 12" id="KW-0554">One-carbon metabolism</keyword>
<proteinExistence type="inferred from homology"/>
<evidence type="ECO:0000256" key="6">
    <source>
        <dbReference type="ARBA" id="ARBA00022801"/>
    </source>
</evidence>
<dbReference type="EMBL" id="CP017146">
    <property type="protein sequence ID" value="QHO69125.1"/>
    <property type="molecule type" value="Genomic_DNA"/>
</dbReference>
<comment type="subunit">
    <text evidence="2 12">Homodimer.</text>
</comment>
<dbReference type="InterPro" id="IPR036291">
    <property type="entry name" value="NAD(P)-bd_dom_sf"/>
</dbReference>
<protein>
    <recommendedName>
        <fullName evidence="12">Bifunctional protein FolD</fullName>
    </recommendedName>
    <domain>
        <recommendedName>
            <fullName evidence="12">Methylenetetrahydrofolate dehydrogenase</fullName>
            <ecNumber evidence="12">1.5.1.5</ecNumber>
        </recommendedName>
    </domain>
    <domain>
        <recommendedName>
            <fullName evidence="12">Methenyltetrahydrofolate cyclohydrolase</fullName>
            <ecNumber evidence="12">3.5.4.9</ecNumber>
        </recommendedName>
    </domain>
</protein>
<comment type="catalytic activity">
    <reaction evidence="12">
        <text>(6R)-5,10-methenyltetrahydrofolate + H2O = (6R)-10-formyltetrahydrofolate + H(+)</text>
        <dbReference type="Rhea" id="RHEA:23700"/>
        <dbReference type="ChEBI" id="CHEBI:15377"/>
        <dbReference type="ChEBI" id="CHEBI:15378"/>
        <dbReference type="ChEBI" id="CHEBI:57455"/>
        <dbReference type="ChEBI" id="CHEBI:195366"/>
        <dbReference type="EC" id="3.5.4.9"/>
    </reaction>
</comment>
<sequence>MVAVRLDGVATASAVKAELTERISALKAAGITPGLGTLLVGSDPGSLSYVAGKHRDCAEVGIESIRVDLPATASAEQVRDAIAALNADPAVTGYIIQLPLPAGLDENAMLELMDPDKDADGLHPTNLGRLVLGVAGELDSPLPCTPAGIVEMLRRYDVPIAGTHVVVVGRGLTVGRPLGLLLTRKGVDATVTLTHSRTVDLESEVRRADIVVAAVGVAGLIQPHWVKPGAAVLDVGITRVIDEETGRARLRGDVDPGVADVAGYLSPVPGGVGPMTRAMLLVNVVEAAERLR</sequence>
<feature type="binding site" evidence="12">
    <location>
        <begin position="169"/>
        <end position="171"/>
    </location>
    <ligand>
        <name>NADP(+)</name>
        <dbReference type="ChEBI" id="CHEBI:58349"/>
    </ligand>
</feature>
<dbReference type="PRINTS" id="PR00085">
    <property type="entry name" value="THFDHDRGNASE"/>
</dbReference>
<keyword evidence="5 12" id="KW-0658">Purine biosynthesis</keyword>
<evidence type="ECO:0000256" key="4">
    <source>
        <dbReference type="ARBA" id="ARBA00022605"/>
    </source>
</evidence>
<evidence type="ECO:0000259" key="14">
    <source>
        <dbReference type="Pfam" id="PF02882"/>
    </source>
</evidence>
<evidence type="ECO:0000256" key="7">
    <source>
        <dbReference type="ARBA" id="ARBA00022857"/>
    </source>
</evidence>
<comment type="pathway">
    <text evidence="1 12">One-carbon metabolism; tetrahydrofolate interconversion.</text>
</comment>
<comment type="similarity">
    <text evidence="12">Belongs to the tetrahydrofolate dehydrogenase/cyclohydrolase family.</text>
</comment>